<keyword evidence="3" id="KW-1185">Reference proteome</keyword>
<feature type="transmembrane region" description="Helical" evidence="1">
    <location>
        <begin position="135"/>
        <end position="155"/>
    </location>
</feature>
<feature type="transmembrane region" description="Helical" evidence="1">
    <location>
        <begin position="60"/>
        <end position="85"/>
    </location>
</feature>
<feature type="transmembrane region" description="Helical" evidence="1">
    <location>
        <begin position="106"/>
        <end position="129"/>
    </location>
</feature>
<sequence length="171" mass="18874">MKNAYLKDYLRKLICLVAVELAGLAAWYFLIPLITGRWLVNLLRNKLYPLIDEYGLAQTMIRGLGDGVMIVGGATLVLLVAWAVVLYRSRPADPAEWLREAKRTRWFMIVLAFCQAGLAGALVGLSHIFDRLAVAYVAAFGFVFFVLLAALAVYLGSPTIFRAAVAKRGAH</sequence>
<reference evidence="2 3" key="1">
    <citation type="journal article" date="2010" name="Stand. Genomic Sci.">
        <title>Complete genome sequence of Desulfarculus baarsii type strain (2st14).</title>
        <authorList>
            <person name="Sun H."/>
            <person name="Spring S."/>
            <person name="Lapidus A."/>
            <person name="Davenport K."/>
            <person name="Del Rio T.G."/>
            <person name="Tice H."/>
            <person name="Nolan M."/>
            <person name="Copeland A."/>
            <person name="Cheng J.F."/>
            <person name="Lucas S."/>
            <person name="Tapia R."/>
            <person name="Goodwin L."/>
            <person name="Pitluck S."/>
            <person name="Ivanova N."/>
            <person name="Pagani I."/>
            <person name="Mavromatis K."/>
            <person name="Ovchinnikova G."/>
            <person name="Pati A."/>
            <person name="Chen A."/>
            <person name="Palaniappan K."/>
            <person name="Hauser L."/>
            <person name="Chang Y.J."/>
            <person name="Jeffries C.D."/>
            <person name="Detter J.C."/>
            <person name="Han C."/>
            <person name="Rohde M."/>
            <person name="Brambilla E."/>
            <person name="Goker M."/>
            <person name="Woyke T."/>
            <person name="Bristow J."/>
            <person name="Eisen J.A."/>
            <person name="Markowitz V."/>
            <person name="Hugenholtz P."/>
            <person name="Kyrpides N.C."/>
            <person name="Klenk H.P."/>
            <person name="Land M."/>
        </authorList>
    </citation>
    <scope>NUCLEOTIDE SEQUENCE [LARGE SCALE GENOMIC DNA]</scope>
    <source>
        <strain evidence="3">ATCC 33931 / DSM 2075 / LMG 7858 / VKM B-1802 / 2st14</strain>
    </source>
</reference>
<evidence type="ECO:0000313" key="2">
    <source>
        <dbReference type="EMBL" id="ADK86386.1"/>
    </source>
</evidence>
<feature type="transmembrane region" description="Helical" evidence="1">
    <location>
        <begin position="12"/>
        <end position="40"/>
    </location>
</feature>
<keyword evidence="1" id="KW-0812">Transmembrane</keyword>
<keyword evidence="1" id="KW-1133">Transmembrane helix</keyword>
<dbReference type="STRING" id="644282.Deba_3033"/>
<dbReference type="HOGENOM" id="CLU_1560462_0_0_7"/>
<evidence type="ECO:0000256" key="1">
    <source>
        <dbReference type="SAM" id="Phobius"/>
    </source>
</evidence>
<protein>
    <submittedName>
        <fullName evidence="2">Uncharacterized protein</fullName>
    </submittedName>
</protein>
<accession>E1QLF1</accession>
<dbReference type="RefSeq" id="WP_013259823.1">
    <property type="nucleotide sequence ID" value="NC_014365.1"/>
</dbReference>
<organism evidence="2 3">
    <name type="scientific">Desulfarculus baarsii (strain ATCC 33931 / DSM 2075 / LMG 7858 / VKM B-1802 / 2st14)</name>
    <dbReference type="NCBI Taxonomy" id="644282"/>
    <lineage>
        <taxon>Bacteria</taxon>
        <taxon>Pseudomonadati</taxon>
        <taxon>Thermodesulfobacteriota</taxon>
        <taxon>Desulfarculia</taxon>
        <taxon>Desulfarculales</taxon>
        <taxon>Desulfarculaceae</taxon>
        <taxon>Desulfarculus</taxon>
    </lineage>
</organism>
<proteinExistence type="predicted"/>
<name>E1QLF1_DESB2</name>
<gene>
    <name evidence="2" type="ordered locus">Deba_3033</name>
</gene>
<dbReference type="AlphaFoldDB" id="E1QLF1"/>
<dbReference type="KEGG" id="dbr:Deba_3033"/>
<dbReference type="EMBL" id="CP002085">
    <property type="protein sequence ID" value="ADK86386.1"/>
    <property type="molecule type" value="Genomic_DNA"/>
</dbReference>
<keyword evidence="1" id="KW-0472">Membrane</keyword>
<evidence type="ECO:0000313" key="3">
    <source>
        <dbReference type="Proteomes" id="UP000009047"/>
    </source>
</evidence>
<dbReference type="Proteomes" id="UP000009047">
    <property type="component" value="Chromosome"/>
</dbReference>